<dbReference type="GO" id="GO:0045493">
    <property type="term" value="P:xylan catabolic process"/>
    <property type="evidence" value="ECO:0007669"/>
    <property type="project" value="UniProtKB-KW"/>
</dbReference>
<dbReference type="AlphaFoldDB" id="A0A238YI78"/>
<evidence type="ECO:0000256" key="7">
    <source>
        <dbReference type="RuleBase" id="RU361187"/>
    </source>
</evidence>
<keyword evidence="10" id="KW-1185">Reference proteome</keyword>
<keyword evidence="2" id="KW-0624">Polysaccharide degradation</keyword>
<feature type="site" description="Important for catalytic activity, responsible for pKa modulation of the active site Glu and correct orientation of both the proton donor and substrate" evidence="6">
    <location>
        <position position="148"/>
    </location>
</feature>
<evidence type="ECO:0000256" key="2">
    <source>
        <dbReference type="ARBA" id="ARBA00022651"/>
    </source>
</evidence>
<dbReference type="InterPro" id="IPR023296">
    <property type="entry name" value="Glyco_hydro_beta-prop_sf"/>
</dbReference>
<evidence type="ECO:0000256" key="8">
    <source>
        <dbReference type="SAM" id="SignalP"/>
    </source>
</evidence>
<keyword evidence="5 7" id="KW-0326">Glycosidase</keyword>
<accession>A0A238YI78</accession>
<evidence type="ECO:0000256" key="6">
    <source>
        <dbReference type="PIRSR" id="PIRSR606710-2"/>
    </source>
</evidence>
<dbReference type="RefSeq" id="WP_089382515.1">
    <property type="nucleotide sequence ID" value="NZ_FZNT01000009.1"/>
</dbReference>
<evidence type="ECO:0000256" key="4">
    <source>
        <dbReference type="ARBA" id="ARBA00023277"/>
    </source>
</evidence>
<dbReference type="InterPro" id="IPR006710">
    <property type="entry name" value="Glyco_hydro_43"/>
</dbReference>
<dbReference type="GO" id="GO:0004553">
    <property type="term" value="F:hydrolase activity, hydrolyzing O-glycosyl compounds"/>
    <property type="evidence" value="ECO:0007669"/>
    <property type="project" value="InterPro"/>
</dbReference>
<keyword evidence="4" id="KW-0119">Carbohydrate metabolism</keyword>
<organism evidence="9 10">
    <name type="scientific">Lutibacter agarilyticus</name>
    <dbReference type="NCBI Taxonomy" id="1109740"/>
    <lineage>
        <taxon>Bacteria</taxon>
        <taxon>Pseudomonadati</taxon>
        <taxon>Bacteroidota</taxon>
        <taxon>Flavobacteriia</taxon>
        <taxon>Flavobacteriales</taxon>
        <taxon>Flavobacteriaceae</taxon>
        <taxon>Lutibacter</taxon>
    </lineage>
</organism>
<dbReference type="PANTHER" id="PTHR43772:SF2">
    <property type="entry name" value="PUTATIVE (AFU_ORTHOLOGUE AFUA_2G04480)-RELATED"/>
    <property type="match status" value="1"/>
</dbReference>
<dbReference type="PANTHER" id="PTHR43772">
    <property type="entry name" value="ENDO-1,4-BETA-XYLANASE"/>
    <property type="match status" value="1"/>
</dbReference>
<dbReference type="EMBL" id="FZNT01000009">
    <property type="protein sequence ID" value="SNR70837.1"/>
    <property type="molecule type" value="Genomic_DNA"/>
</dbReference>
<dbReference type="Gene3D" id="2.115.10.20">
    <property type="entry name" value="Glycosyl hydrolase domain, family 43"/>
    <property type="match status" value="1"/>
</dbReference>
<reference evidence="9 10" key="1">
    <citation type="submission" date="2017-06" db="EMBL/GenBank/DDBJ databases">
        <authorList>
            <person name="Kim H.J."/>
            <person name="Triplett B.A."/>
        </authorList>
    </citation>
    <scope>NUCLEOTIDE SEQUENCE [LARGE SCALE GENOMIC DNA]</scope>
    <source>
        <strain evidence="9 10">DSM 29150</strain>
    </source>
</reference>
<dbReference type="Proteomes" id="UP000198384">
    <property type="component" value="Unassembled WGS sequence"/>
</dbReference>
<dbReference type="OrthoDB" id="9763933at2"/>
<evidence type="ECO:0000256" key="5">
    <source>
        <dbReference type="ARBA" id="ARBA00023295"/>
    </source>
</evidence>
<keyword evidence="2" id="KW-0858">Xylan degradation</keyword>
<proteinExistence type="inferred from homology"/>
<dbReference type="Gene3D" id="2.60.120.260">
    <property type="entry name" value="Galactose-binding domain-like"/>
    <property type="match status" value="1"/>
</dbReference>
<dbReference type="InterPro" id="IPR052176">
    <property type="entry name" value="Glycosyl_Hydrlase_43_Enz"/>
</dbReference>
<evidence type="ECO:0000256" key="1">
    <source>
        <dbReference type="ARBA" id="ARBA00009865"/>
    </source>
</evidence>
<evidence type="ECO:0000256" key="3">
    <source>
        <dbReference type="ARBA" id="ARBA00022801"/>
    </source>
</evidence>
<name>A0A238YI78_9FLAO</name>
<protein>
    <submittedName>
        <fullName evidence="9">Glycosyl hydrolases family 43</fullName>
    </submittedName>
</protein>
<feature type="chain" id="PRO_5012195797" evidence="8">
    <location>
        <begin position="21"/>
        <end position="449"/>
    </location>
</feature>
<dbReference type="Pfam" id="PF04616">
    <property type="entry name" value="Glyco_hydro_43"/>
    <property type="match status" value="1"/>
</dbReference>
<evidence type="ECO:0000313" key="9">
    <source>
        <dbReference type="EMBL" id="SNR70837.1"/>
    </source>
</evidence>
<evidence type="ECO:0000313" key="10">
    <source>
        <dbReference type="Proteomes" id="UP000198384"/>
    </source>
</evidence>
<dbReference type="CDD" id="cd08990">
    <property type="entry name" value="GH43_AXH_like"/>
    <property type="match status" value="1"/>
</dbReference>
<dbReference type="SUPFAM" id="SSF75005">
    <property type="entry name" value="Arabinanase/levansucrase/invertase"/>
    <property type="match status" value="1"/>
</dbReference>
<feature type="signal peptide" evidence="8">
    <location>
        <begin position="1"/>
        <end position="20"/>
    </location>
</feature>
<comment type="similarity">
    <text evidence="1 7">Belongs to the glycosyl hydrolase 43 family.</text>
</comment>
<gene>
    <name evidence="9" type="ORF">SAMN06265371_10996</name>
</gene>
<keyword evidence="8" id="KW-0732">Signal</keyword>
<keyword evidence="3 7" id="KW-0378">Hydrolase</keyword>
<sequence length="449" mass="51739">MRKRVINTLFLLNTLIAVLAQNPIVPNQGLNDPHIHIFNDTAYVYASHDRSADDKAFIMEDWWIWSSPDLVNWTKRSVLDPKNTYIGEGFQGCWATDVGEKDGKYYWYFSEKNQQTGVVVGDSPVGPWKDPLGKPLLASDLTPTDEYDMAIFEDNGEHYIIFGVWDYYIAKLNYDMISLAEKPRKLIINNPRGPYNPDGKNLEKPTDDKPFVHKNNGKYYLSWGCFYAMSDNLYGPYDYKDSVIKEESFAKGYDAPTWPNGFLQGRHGSFFQWHNQWYYTYCDMSQTGNRYFRDAFISYIHYKENGEIATIRVDGVGVGQYNANQSKIEAEDYFKTDGLVKKEFGNNFVVETTANKSYLNYPNINGLDVYSKINFKLLAPSGGEFSIEIRKDNLQGELVGSKKITINSNNKLEDVIITLSTLNQKENLYFLIEQLNNKPLQIESFTFLK</sequence>